<dbReference type="Pfam" id="PF00535">
    <property type="entry name" value="Glycos_transf_2"/>
    <property type="match status" value="1"/>
</dbReference>
<protein>
    <submittedName>
        <fullName evidence="2">Glycosyltransferase family 2 protein</fullName>
    </submittedName>
</protein>
<dbReference type="PANTHER" id="PTHR10859:SF91">
    <property type="entry name" value="DOLICHYL-PHOSPHATE BETA-GLUCOSYLTRANSFERASE"/>
    <property type="match status" value="1"/>
</dbReference>
<dbReference type="PANTHER" id="PTHR10859">
    <property type="entry name" value="GLYCOSYL TRANSFERASE"/>
    <property type="match status" value="1"/>
</dbReference>
<dbReference type="InterPro" id="IPR001173">
    <property type="entry name" value="Glyco_trans_2-like"/>
</dbReference>
<accession>A0ABP8IJV4</accession>
<name>A0ABP8IJV4_9GAMM</name>
<proteinExistence type="predicted"/>
<dbReference type="SUPFAM" id="SSF53448">
    <property type="entry name" value="Nucleotide-diphospho-sugar transferases"/>
    <property type="match status" value="1"/>
</dbReference>
<dbReference type="Proteomes" id="UP001501011">
    <property type="component" value="Unassembled WGS sequence"/>
</dbReference>
<dbReference type="RefSeq" id="WP_345292393.1">
    <property type="nucleotide sequence ID" value="NZ_BAABFV010000001.1"/>
</dbReference>
<gene>
    <name evidence="2" type="ORF">GCM10023151_12970</name>
</gene>
<dbReference type="InterPro" id="IPR029044">
    <property type="entry name" value="Nucleotide-diphossugar_trans"/>
</dbReference>
<evidence type="ECO:0000259" key="1">
    <source>
        <dbReference type="Pfam" id="PF00535"/>
    </source>
</evidence>
<sequence length="250" mass="28344">MSPQYCIVIPNYNHTQHIKQVLQAIAEYDLPVIMVNDGSNDSTKQYLETLESEDKQLQLIHLSHNQGKGGAVMAGLREAHTQGYSHAIQVDADGQHAIDDIPTFIELSQQSPQAVICGIPDYDQSVPLGRLIPRYITHFWVWVETLSFRIKDSMCGFRLYPLSSTVALIDSSRIGKRMDFDTEILVKLDWKGVPIINLPTRVTYPEDGSSHFQLVKDNWLITKMHTRLFFGMLPRAPRLLGRLLSRSKVG</sequence>
<dbReference type="EMBL" id="BAABFV010000001">
    <property type="protein sequence ID" value="GAA4360632.1"/>
    <property type="molecule type" value="Genomic_DNA"/>
</dbReference>
<organism evidence="2 3">
    <name type="scientific">Kangiella marina</name>
    <dbReference type="NCBI Taxonomy" id="1079178"/>
    <lineage>
        <taxon>Bacteria</taxon>
        <taxon>Pseudomonadati</taxon>
        <taxon>Pseudomonadota</taxon>
        <taxon>Gammaproteobacteria</taxon>
        <taxon>Kangiellales</taxon>
        <taxon>Kangiellaceae</taxon>
        <taxon>Kangiella</taxon>
    </lineage>
</organism>
<reference evidence="3" key="1">
    <citation type="journal article" date="2019" name="Int. J. Syst. Evol. Microbiol.">
        <title>The Global Catalogue of Microorganisms (GCM) 10K type strain sequencing project: providing services to taxonomists for standard genome sequencing and annotation.</title>
        <authorList>
            <consortium name="The Broad Institute Genomics Platform"/>
            <consortium name="The Broad Institute Genome Sequencing Center for Infectious Disease"/>
            <person name="Wu L."/>
            <person name="Ma J."/>
        </authorList>
    </citation>
    <scope>NUCLEOTIDE SEQUENCE [LARGE SCALE GENOMIC DNA]</scope>
    <source>
        <strain evidence="3">JCM 17728</strain>
    </source>
</reference>
<dbReference type="Gene3D" id="3.90.550.10">
    <property type="entry name" value="Spore Coat Polysaccharide Biosynthesis Protein SpsA, Chain A"/>
    <property type="match status" value="1"/>
</dbReference>
<dbReference type="CDD" id="cd04179">
    <property type="entry name" value="DPM_DPG-synthase_like"/>
    <property type="match status" value="1"/>
</dbReference>
<evidence type="ECO:0000313" key="2">
    <source>
        <dbReference type="EMBL" id="GAA4360632.1"/>
    </source>
</evidence>
<comment type="caution">
    <text evidence="2">The sequence shown here is derived from an EMBL/GenBank/DDBJ whole genome shotgun (WGS) entry which is preliminary data.</text>
</comment>
<evidence type="ECO:0000313" key="3">
    <source>
        <dbReference type="Proteomes" id="UP001501011"/>
    </source>
</evidence>
<feature type="domain" description="Glycosyltransferase 2-like" evidence="1">
    <location>
        <begin position="6"/>
        <end position="142"/>
    </location>
</feature>
<keyword evidence="3" id="KW-1185">Reference proteome</keyword>